<reference evidence="1 2" key="1">
    <citation type="submission" date="2021-06" db="EMBL/GenBank/DDBJ databases">
        <authorList>
            <person name="Pan X."/>
        </authorList>
    </citation>
    <scope>NUCLEOTIDE SEQUENCE [LARGE SCALE GENOMIC DNA]</scope>
    <source>
        <strain evidence="1 2">4503</strain>
    </source>
</reference>
<comment type="caution">
    <text evidence="1">The sequence shown here is derived from an EMBL/GenBank/DDBJ whole genome shotgun (WGS) entry which is preliminary data.</text>
</comment>
<name>A0ABS6CDM3_9ACTN</name>
<sequence>RYWIDVARAFDQWGKPDRCYRALLAAEHAAPQEVRRGSVRTLAAGLMRHDRALPGVRAFAQRVGVLT</sequence>
<keyword evidence="2" id="KW-1185">Reference proteome</keyword>
<organism evidence="1 2">
    <name type="scientific">Streptomyces niphimycinicus</name>
    <dbReference type="NCBI Taxonomy" id="2842201"/>
    <lineage>
        <taxon>Bacteria</taxon>
        <taxon>Bacillati</taxon>
        <taxon>Actinomycetota</taxon>
        <taxon>Actinomycetes</taxon>
        <taxon>Kitasatosporales</taxon>
        <taxon>Streptomycetaceae</taxon>
        <taxon>Streptomyces</taxon>
    </lineage>
</organism>
<proteinExistence type="predicted"/>
<feature type="non-terminal residue" evidence="1">
    <location>
        <position position="1"/>
    </location>
</feature>
<protein>
    <submittedName>
        <fullName evidence="1">XRE family transcriptional regulator</fullName>
    </submittedName>
</protein>
<evidence type="ECO:0000313" key="2">
    <source>
        <dbReference type="Proteomes" id="UP000720508"/>
    </source>
</evidence>
<dbReference type="Proteomes" id="UP000720508">
    <property type="component" value="Unassembled WGS sequence"/>
</dbReference>
<dbReference type="EMBL" id="JAHLEM010000113">
    <property type="protein sequence ID" value="MBU3864988.1"/>
    <property type="molecule type" value="Genomic_DNA"/>
</dbReference>
<accession>A0ABS6CDM3</accession>
<gene>
    <name evidence="1" type="ORF">KN815_13145</name>
</gene>
<evidence type="ECO:0000313" key="1">
    <source>
        <dbReference type="EMBL" id="MBU3864988.1"/>
    </source>
</evidence>